<sequence>MKEGVTLYVDVALDSIITYAITISASDIHFDPIPDGVQVRLRIDGLLTDYMFIDATDAEMIVNRIKVFSGMDISEKRLPQDGRWEWTAKSYAVTMRVSSLPSLYGEAIVCRLMGNEGVHKNLLELGMSVDLQEKITALLKRPYGLITICGPTGSGKTATLYAMLRMLNLKETKLICLEDPVEAAIDGAIQIGINEKIGFTFSKGLRTVLRQDPDSIMIGEIRDHETAQLAVKAALTGHRVITTVHTNTALGVIGRLIDMGVEPYLLHATLIGSLSQRLVRRINSTTNSYQGRLGLFEYVEIPSSDIDWNHVDTYLYVSLQDSAQTAINSGITTVEEVHRAGILL</sequence>
<dbReference type="SUPFAM" id="SSF52540">
    <property type="entry name" value="P-loop containing nucleoside triphosphate hydrolases"/>
    <property type="match status" value="1"/>
</dbReference>
<dbReference type="STRING" id="39777.B7L28_05355"/>
<dbReference type="PROSITE" id="PS00662">
    <property type="entry name" value="T2SP_E"/>
    <property type="match status" value="1"/>
</dbReference>
<dbReference type="InterPro" id="IPR001482">
    <property type="entry name" value="T2SS/T4SS_dom"/>
</dbReference>
<proteinExistence type="inferred from homology"/>
<feature type="domain" description="Bacterial type II secretion system protein E" evidence="4">
    <location>
        <begin position="209"/>
        <end position="223"/>
    </location>
</feature>
<accession>A0A133S350</accession>
<dbReference type="Gene3D" id="3.30.450.90">
    <property type="match status" value="1"/>
</dbReference>
<evidence type="ECO:0000256" key="1">
    <source>
        <dbReference type="ARBA" id="ARBA00006611"/>
    </source>
</evidence>
<dbReference type="AlphaFoldDB" id="A0A133S350"/>
<gene>
    <name evidence="5" type="ORF">HMPREF3233_01452</name>
</gene>
<dbReference type="PATRIC" id="fig|39777.7.peg.1418"/>
<dbReference type="CDD" id="cd01129">
    <property type="entry name" value="PulE-GspE-like"/>
    <property type="match status" value="1"/>
</dbReference>
<comment type="caution">
    <text evidence="5">The sequence shown here is derived from an EMBL/GenBank/DDBJ whole genome shotgun (WGS) entry which is preliminary data.</text>
</comment>
<dbReference type="Pfam" id="PF00437">
    <property type="entry name" value="T2SSE"/>
    <property type="match status" value="1"/>
</dbReference>
<organism evidence="5">
    <name type="scientific">Veillonella atypica</name>
    <dbReference type="NCBI Taxonomy" id="39777"/>
    <lineage>
        <taxon>Bacteria</taxon>
        <taxon>Bacillati</taxon>
        <taxon>Bacillota</taxon>
        <taxon>Negativicutes</taxon>
        <taxon>Veillonellales</taxon>
        <taxon>Veillonellaceae</taxon>
        <taxon>Veillonella</taxon>
    </lineage>
</organism>
<evidence type="ECO:0000313" key="6">
    <source>
        <dbReference type="Proteomes" id="UP000070226"/>
    </source>
</evidence>
<dbReference type="GO" id="GO:0005524">
    <property type="term" value="F:ATP binding"/>
    <property type="evidence" value="ECO:0007669"/>
    <property type="project" value="UniProtKB-KW"/>
</dbReference>
<evidence type="ECO:0000256" key="3">
    <source>
        <dbReference type="ARBA" id="ARBA00022840"/>
    </source>
</evidence>
<name>A0A133S350_9FIRM</name>
<protein>
    <submittedName>
        <fullName evidence="5">Type II/IV secretion system protein</fullName>
    </submittedName>
</protein>
<keyword evidence="3" id="KW-0067">ATP-binding</keyword>
<dbReference type="Gene3D" id="3.40.50.300">
    <property type="entry name" value="P-loop containing nucleotide triphosphate hydrolases"/>
    <property type="match status" value="1"/>
</dbReference>
<dbReference type="EMBL" id="LRQT01000079">
    <property type="protein sequence ID" value="KXA62889.1"/>
    <property type="molecule type" value="Genomic_DNA"/>
</dbReference>
<dbReference type="Proteomes" id="UP000070226">
    <property type="component" value="Unassembled WGS sequence"/>
</dbReference>
<evidence type="ECO:0000259" key="4">
    <source>
        <dbReference type="PROSITE" id="PS00662"/>
    </source>
</evidence>
<dbReference type="GO" id="GO:0016887">
    <property type="term" value="F:ATP hydrolysis activity"/>
    <property type="evidence" value="ECO:0007669"/>
    <property type="project" value="TreeGrafter"/>
</dbReference>
<dbReference type="InterPro" id="IPR027417">
    <property type="entry name" value="P-loop_NTPase"/>
</dbReference>
<keyword evidence="2" id="KW-0547">Nucleotide-binding</keyword>
<reference evidence="5 6" key="1">
    <citation type="submission" date="2016-01" db="EMBL/GenBank/DDBJ databases">
        <authorList>
            <person name="Oliw E.H."/>
        </authorList>
    </citation>
    <scope>NUCLEOTIDE SEQUENCE [LARGE SCALE GENOMIC DNA]</scope>
    <source>
        <strain evidence="5 6">CMW7756B</strain>
    </source>
</reference>
<evidence type="ECO:0000256" key="2">
    <source>
        <dbReference type="ARBA" id="ARBA00022741"/>
    </source>
</evidence>
<evidence type="ECO:0000313" key="5">
    <source>
        <dbReference type="EMBL" id="KXA62889.1"/>
    </source>
</evidence>
<dbReference type="PANTHER" id="PTHR30258:SF2">
    <property type="entry name" value="COMG OPERON PROTEIN 1"/>
    <property type="match status" value="1"/>
</dbReference>
<dbReference type="GO" id="GO:0005886">
    <property type="term" value="C:plasma membrane"/>
    <property type="evidence" value="ECO:0007669"/>
    <property type="project" value="TreeGrafter"/>
</dbReference>
<comment type="similarity">
    <text evidence="1">Belongs to the GSP E family.</text>
</comment>
<dbReference type="PANTHER" id="PTHR30258">
    <property type="entry name" value="TYPE II SECRETION SYSTEM PROTEIN GSPE-RELATED"/>
    <property type="match status" value="1"/>
</dbReference>